<proteinExistence type="predicted"/>
<dbReference type="EMBL" id="KT962245">
    <property type="protein sequence ID" value="ALO80017.1"/>
    <property type="molecule type" value="Genomic_RNA"/>
</dbReference>
<evidence type="ECO:0000313" key="2">
    <source>
        <dbReference type="EMBL" id="ALO80017.1"/>
    </source>
</evidence>
<reference evidence="2 3" key="1">
    <citation type="submission" date="2015-10" db="EMBL/GenBank/DDBJ databases">
        <title>Large-scale maps of variable infection efficiencies in aquatic Bacteriodetes phage-host model systems.</title>
        <authorList>
            <person name="Holmfeldt K."/>
            <person name="Solonenko N."/>
            <person name="Howard-Varona C."/>
            <person name="Moreno M."/>
            <person name="Malmstrom R.R."/>
            <person name="Blow M.J."/>
            <person name="Sullivan M.B."/>
        </authorList>
    </citation>
    <scope>NUCLEOTIDE SEQUENCE [LARGE SCALE GENOMIC DNA]</scope>
</reference>
<accession>A0A0S2MVR3</accession>
<dbReference type="InterPro" id="IPR005122">
    <property type="entry name" value="Uracil-DNA_glycosylase-like"/>
</dbReference>
<sequence>MSTKILIIGQAPPIQKQDIPYDTTMLYDWLSEVGISKDKAQDMFEFEAMTDKIPEVTEFGHKPPSDLEMKDYWKRVLCDKVDQSEKIILLGACPRNFFKKDKFFERYDNKRFKVLSLIHPSKRNYKMYNDNKEKLVSLLKDIIFE</sequence>
<gene>
    <name evidence="2" type="ORF">Phi4113_008</name>
</gene>
<name>A0A0S2MVR3_9CAUD</name>
<organism evidence="2 3">
    <name type="scientific">Cellulophaga phage phi4:1_13</name>
    <dbReference type="NCBI Taxonomy" id="1747284"/>
    <lineage>
        <taxon>Viruses</taxon>
        <taxon>Duplodnaviria</taxon>
        <taxon>Heunggongvirae</taxon>
        <taxon>Uroviricota</taxon>
        <taxon>Caudoviricetes</taxon>
        <taxon>Lightbulbvirus</taxon>
        <taxon>Lightbulbvirus Cba41</taxon>
    </lineage>
</organism>
<feature type="domain" description="Uracil-DNA glycosylase-like" evidence="1">
    <location>
        <begin position="3"/>
        <end position="141"/>
    </location>
</feature>
<dbReference type="SUPFAM" id="SSF52141">
    <property type="entry name" value="Uracil-DNA glycosylase-like"/>
    <property type="match status" value="1"/>
</dbReference>
<evidence type="ECO:0000313" key="3">
    <source>
        <dbReference type="Proteomes" id="UP000229115"/>
    </source>
</evidence>
<dbReference type="Proteomes" id="UP000229115">
    <property type="component" value="Segment"/>
</dbReference>
<dbReference type="Pfam" id="PF03167">
    <property type="entry name" value="UDG"/>
    <property type="match status" value="1"/>
</dbReference>
<dbReference type="Gene3D" id="3.40.470.10">
    <property type="entry name" value="Uracil-DNA glycosylase-like domain"/>
    <property type="match status" value="1"/>
</dbReference>
<dbReference type="InterPro" id="IPR036895">
    <property type="entry name" value="Uracil-DNA_glycosylase-like_sf"/>
</dbReference>
<protein>
    <submittedName>
        <fullName evidence="2">Uracil-DNA glycosylase</fullName>
    </submittedName>
</protein>
<evidence type="ECO:0000259" key="1">
    <source>
        <dbReference type="Pfam" id="PF03167"/>
    </source>
</evidence>